<organism evidence="2 3">
    <name type="scientific">Treponema pallidum subsp. pertenue (strain Gauthier)</name>
    <dbReference type="NCBI Taxonomy" id="491080"/>
    <lineage>
        <taxon>Bacteria</taxon>
        <taxon>Pseudomonadati</taxon>
        <taxon>Spirochaetota</taxon>
        <taxon>Spirochaetia</taxon>
        <taxon>Spirochaetales</taxon>
        <taxon>Treponemataceae</taxon>
        <taxon>Treponema</taxon>
    </lineage>
</organism>
<dbReference type="Proteomes" id="UP000008192">
    <property type="component" value="Chromosome"/>
</dbReference>
<dbReference type="KEGG" id="tpg:TPEGAU_0766a"/>
<sequence>MRSERVVFPESMCALMPIFLKVEIPLLIAIPSSSGTGAQRNKPSGKRQGPAPQQTG</sequence>
<accession>A0AAU8PHF6</accession>
<evidence type="ECO:0000313" key="2">
    <source>
        <dbReference type="EMBL" id="AEZ60030.1"/>
    </source>
</evidence>
<dbReference type="AlphaFoldDB" id="A0AAU8PHF6"/>
<name>A0AAU8PHF6_TREPG</name>
<dbReference type="EMBL" id="CP002376">
    <property type="protein sequence ID" value="AEZ60030.1"/>
    <property type="molecule type" value="Genomic_DNA"/>
</dbReference>
<protein>
    <submittedName>
        <fullName evidence="2">Uncharacterized protein</fullName>
    </submittedName>
</protein>
<gene>
    <name evidence="2" type="ordered locus">TPEGAU_0766a</name>
</gene>
<evidence type="ECO:0000256" key="1">
    <source>
        <dbReference type="SAM" id="MobiDB-lite"/>
    </source>
</evidence>
<feature type="region of interest" description="Disordered" evidence="1">
    <location>
        <begin position="32"/>
        <end position="56"/>
    </location>
</feature>
<evidence type="ECO:0000313" key="3">
    <source>
        <dbReference type="Proteomes" id="UP000008192"/>
    </source>
</evidence>
<feature type="compositionally biased region" description="Polar residues" evidence="1">
    <location>
        <begin position="32"/>
        <end position="42"/>
    </location>
</feature>
<proteinExistence type="predicted"/>
<reference evidence="3" key="1">
    <citation type="journal article" date="2012" name="PLoS Negl. Trop. Dis.">
        <title>Whole genome sequences of three Treponema pallidum ssp. pertenue strains: yaws and syphilis treponemes differ in less than 0.2% of the genome sequence.</title>
        <authorList>
            <person name="Cejkova D."/>
            <person name="Zobanikova M."/>
            <person name="Chen L."/>
            <person name="Pospisilova P."/>
            <person name="Strouhal M."/>
            <person name="Qin X."/>
            <person name="Mikalova L."/>
            <person name="Norris S.J."/>
            <person name="Muzny D.M."/>
            <person name="Gibbs R.A."/>
            <person name="Fulton L.L."/>
            <person name="Sodergren E."/>
            <person name="Weinstock G.M."/>
            <person name="Smajs D."/>
        </authorList>
    </citation>
    <scope>NUCLEOTIDE SEQUENCE [LARGE SCALE GENOMIC DNA]</scope>
    <source>
        <strain evidence="3">Gauthier</strain>
    </source>
</reference>